<dbReference type="Proteomes" id="UP000683925">
    <property type="component" value="Unassembled WGS sequence"/>
</dbReference>
<evidence type="ECO:0000313" key="2">
    <source>
        <dbReference type="Proteomes" id="UP000683925"/>
    </source>
</evidence>
<organism evidence="1 2">
    <name type="scientific">Paramecium octaurelia</name>
    <dbReference type="NCBI Taxonomy" id="43137"/>
    <lineage>
        <taxon>Eukaryota</taxon>
        <taxon>Sar</taxon>
        <taxon>Alveolata</taxon>
        <taxon>Ciliophora</taxon>
        <taxon>Intramacronucleata</taxon>
        <taxon>Oligohymenophorea</taxon>
        <taxon>Peniculida</taxon>
        <taxon>Parameciidae</taxon>
        <taxon>Paramecium</taxon>
    </lineage>
</organism>
<dbReference type="EMBL" id="CAJJDP010000052">
    <property type="protein sequence ID" value="CAD8168511.1"/>
    <property type="molecule type" value="Genomic_DNA"/>
</dbReference>
<evidence type="ECO:0000313" key="1">
    <source>
        <dbReference type="EMBL" id="CAD8168511.1"/>
    </source>
</evidence>
<reference evidence="1" key="1">
    <citation type="submission" date="2021-01" db="EMBL/GenBank/DDBJ databases">
        <authorList>
            <consortium name="Genoscope - CEA"/>
            <person name="William W."/>
        </authorList>
    </citation>
    <scope>NUCLEOTIDE SEQUENCE</scope>
</reference>
<comment type="caution">
    <text evidence="1">The sequence shown here is derived from an EMBL/GenBank/DDBJ whole genome shotgun (WGS) entry which is preliminary data.</text>
</comment>
<accession>A0A8S1UV17</accession>
<protein>
    <submittedName>
        <fullName evidence="1">Uncharacterized protein</fullName>
    </submittedName>
</protein>
<proteinExistence type="predicted"/>
<dbReference type="AlphaFoldDB" id="A0A8S1UV17"/>
<sequence>MNQFKLQMELQSLKLRKQPRKVPQEFSPYIQSNIFLQSPQIYNYIQLGADYFNYPKVPQKLMIRTHLAEEFTDKLSCDSPLSSTQMQMKSLIELKKMVLSNSKNRIKINNFLMLVELVFSFQTMSYVLQQRYQSLTSSNHYL</sequence>
<keyword evidence="2" id="KW-1185">Reference proteome</keyword>
<gene>
    <name evidence="1" type="ORF">POCTA_138.1.T0520028</name>
</gene>
<name>A0A8S1UV17_PAROT</name>